<protein>
    <submittedName>
        <fullName evidence="8">Uncharacterized protein</fullName>
    </submittedName>
</protein>
<proteinExistence type="inferred from homology"/>
<dbReference type="SUPFAM" id="SSF81338">
    <property type="entry name" value="Aquaporin-like"/>
    <property type="match status" value="1"/>
</dbReference>
<keyword evidence="4 7" id="KW-1133">Transmembrane helix</keyword>
<dbReference type="AlphaFoldDB" id="A0AAV7ESQ1"/>
<evidence type="ECO:0000256" key="1">
    <source>
        <dbReference type="ARBA" id="ARBA00004141"/>
    </source>
</evidence>
<dbReference type="GO" id="GO:0016020">
    <property type="term" value="C:membrane"/>
    <property type="evidence" value="ECO:0007669"/>
    <property type="project" value="UniProtKB-SubCell"/>
</dbReference>
<dbReference type="Pfam" id="PF00230">
    <property type="entry name" value="MIP"/>
    <property type="match status" value="1"/>
</dbReference>
<dbReference type="GO" id="GO:0015267">
    <property type="term" value="F:channel activity"/>
    <property type="evidence" value="ECO:0007669"/>
    <property type="project" value="InterPro"/>
</dbReference>
<evidence type="ECO:0000256" key="5">
    <source>
        <dbReference type="ARBA" id="ARBA00023136"/>
    </source>
</evidence>
<keyword evidence="2 6" id="KW-0813">Transport</keyword>
<feature type="transmembrane region" description="Helical" evidence="7">
    <location>
        <begin position="146"/>
        <end position="168"/>
    </location>
</feature>
<evidence type="ECO:0000256" key="4">
    <source>
        <dbReference type="ARBA" id="ARBA00022989"/>
    </source>
</evidence>
<feature type="transmembrane region" description="Helical" evidence="7">
    <location>
        <begin position="71"/>
        <end position="91"/>
    </location>
</feature>
<feature type="transmembrane region" description="Helical" evidence="7">
    <location>
        <begin position="219"/>
        <end position="238"/>
    </location>
</feature>
<dbReference type="PANTHER" id="PTHR45724">
    <property type="entry name" value="AQUAPORIN NIP2-1"/>
    <property type="match status" value="1"/>
</dbReference>
<dbReference type="PANTHER" id="PTHR45724:SF21">
    <property type="entry name" value="MAJOR INTRINSIC PROTEIN"/>
    <property type="match status" value="1"/>
</dbReference>
<evidence type="ECO:0000256" key="3">
    <source>
        <dbReference type="ARBA" id="ARBA00022692"/>
    </source>
</evidence>
<evidence type="ECO:0000256" key="7">
    <source>
        <dbReference type="SAM" id="Phobius"/>
    </source>
</evidence>
<feature type="transmembrane region" description="Helical" evidence="7">
    <location>
        <begin position="103"/>
        <end position="125"/>
    </location>
</feature>
<keyword evidence="5 7" id="KW-0472">Membrane</keyword>
<dbReference type="InterPro" id="IPR023271">
    <property type="entry name" value="Aquaporin-like"/>
</dbReference>
<keyword evidence="9" id="KW-1185">Reference proteome</keyword>
<comment type="similarity">
    <text evidence="6">Belongs to the MIP/aquaporin (TC 1.A.8) family.</text>
</comment>
<dbReference type="Gene3D" id="1.20.1080.10">
    <property type="entry name" value="Glycerol uptake facilitator protein"/>
    <property type="match status" value="1"/>
</dbReference>
<dbReference type="InterPro" id="IPR000425">
    <property type="entry name" value="MIP"/>
</dbReference>
<sequence>MSTVPPPTPAGMSPNTQIAAGISPKAQISVVGTSPRPPSSCLVSVMEEGRAVNPPFQEPVGLDSPTIVQKVLAEAIGTFILIFVGCASVVVDQVAQTRLTPVGIAIAWGLALLVAIYSVGHISGAHFNPSVTIALATTRRFPFKHVPAYVAAQVVGSILASFILKGLISDKIQTALTLPSTGTSDLSVIVWEIITSFMLMFSICAVATDDRAASNAAGVAIGFTLLIDVLIAGQVSGASMNPARSIGPALAARKFDSLWMYIVAPTMGTVAAALFYGLLRVRKSGCQMLKAV</sequence>
<dbReference type="InterPro" id="IPR022357">
    <property type="entry name" value="MIP_CS"/>
</dbReference>
<reference evidence="8 9" key="1">
    <citation type="submission" date="2021-07" db="EMBL/GenBank/DDBJ databases">
        <title>The Aristolochia fimbriata genome: insights into angiosperm evolution, floral development and chemical biosynthesis.</title>
        <authorList>
            <person name="Jiao Y."/>
        </authorList>
    </citation>
    <scope>NUCLEOTIDE SEQUENCE [LARGE SCALE GENOMIC DNA]</scope>
    <source>
        <strain evidence="8">IBCAS-2021</strain>
        <tissue evidence="8">Leaf</tissue>
    </source>
</reference>
<evidence type="ECO:0000256" key="6">
    <source>
        <dbReference type="RuleBase" id="RU000477"/>
    </source>
</evidence>
<dbReference type="Proteomes" id="UP000825729">
    <property type="component" value="Unassembled WGS sequence"/>
</dbReference>
<evidence type="ECO:0000313" key="8">
    <source>
        <dbReference type="EMBL" id="KAG9451506.1"/>
    </source>
</evidence>
<gene>
    <name evidence="8" type="ORF">H6P81_011471</name>
</gene>
<dbReference type="PRINTS" id="PR00783">
    <property type="entry name" value="MINTRINSICP"/>
</dbReference>
<dbReference type="EMBL" id="JAINDJ010000004">
    <property type="protein sequence ID" value="KAG9451506.1"/>
    <property type="molecule type" value="Genomic_DNA"/>
</dbReference>
<dbReference type="InterPro" id="IPR034294">
    <property type="entry name" value="Aquaporin_transptr"/>
</dbReference>
<evidence type="ECO:0000313" key="9">
    <source>
        <dbReference type="Proteomes" id="UP000825729"/>
    </source>
</evidence>
<dbReference type="PROSITE" id="PS00221">
    <property type="entry name" value="MIP"/>
    <property type="match status" value="1"/>
</dbReference>
<dbReference type="CDD" id="cd00333">
    <property type="entry name" value="MIP"/>
    <property type="match status" value="1"/>
</dbReference>
<name>A0AAV7ESQ1_ARIFI</name>
<feature type="transmembrane region" description="Helical" evidence="7">
    <location>
        <begin position="258"/>
        <end position="279"/>
    </location>
</feature>
<keyword evidence="3 6" id="KW-0812">Transmembrane</keyword>
<dbReference type="NCBIfam" id="TIGR00861">
    <property type="entry name" value="MIP"/>
    <property type="match status" value="1"/>
</dbReference>
<organism evidence="8 9">
    <name type="scientific">Aristolochia fimbriata</name>
    <name type="common">White veined hardy Dutchman's pipe vine</name>
    <dbReference type="NCBI Taxonomy" id="158543"/>
    <lineage>
        <taxon>Eukaryota</taxon>
        <taxon>Viridiplantae</taxon>
        <taxon>Streptophyta</taxon>
        <taxon>Embryophyta</taxon>
        <taxon>Tracheophyta</taxon>
        <taxon>Spermatophyta</taxon>
        <taxon>Magnoliopsida</taxon>
        <taxon>Magnoliidae</taxon>
        <taxon>Piperales</taxon>
        <taxon>Aristolochiaceae</taxon>
        <taxon>Aristolochia</taxon>
    </lineage>
</organism>
<accession>A0AAV7ESQ1</accession>
<comment type="caution">
    <text evidence="8">The sequence shown here is derived from an EMBL/GenBank/DDBJ whole genome shotgun (WGS) entry which is preliminary data.</text>
</comment>
<comment type="subcellular location">
    <subcellularLocation>
        <location evidence="1">Membrane</location>
        <topology evidence="1">Multi-pass membrane protein</topology>
    </subcellularLocation>
</comment>
<feature type="transmembrane region" description="Helical" evidence="7">
    <location>
        <begin position="188"/>
        <end position="207"/>
    </location>
</feature>
<evidence type="ECO:0000256" key="2">
    <source>
        <dbReference type="ARBA" id="ARBA00022448"/>
    </source>
</evidence>